<keyword evidence="8" id="KW-0408">Iron</keyword>
<dbReference type="EMBL" id="CP000613">
    <property type="protein sequence ID" value="ACI99583.1"/>
    <property type="molecule type" value="Genomic_DNA"/>
</dbReference>
<dbReference type="SUPFAM" id="SSF102114">
    <property type="entry name" value="Radical SAM enzymes"/>
    <property type="match status" value="1"/>
</dbReference>
<sequence length="458" mass="49613">MSGVPHKDCGHDHEHGHGHGHGHDHDHGHAGEDAAPAVSGGDGLTVVTFGCRLNSYESEVMRAHARTAGLDDVVIVNTCAVTAEAERQARQAIRRLRRDRPGAKIVVTGCAAQVNPDGFAAMGEVDHVLGNDAKLTESAWTEFGVGASERVRVNDIMSVRETASHLIQGMEGRARAFVQVQNGCDHRCTFCIIPFGRGNSRSVPMGEVVAQVRTLLESGYREVVLTGVDITSYGADLPGTPALGQMVRRLLAAVPELPRLRLSSLDAVEMDDDLWRLVAEEERLMPHLHLSLQAGDDMVLKRMKRRHTRDDAIRFCEKARGLRPDIVFGADIIAGFPTETDAMFENSLRIVEECGLTWLHVFPYSARPGTPAAKMPQVPVPVRKERAARLRAAGQVAVDRYLAAQVGRTAGVLVERAGLGRTPGFAEVRLDGTHAPGSLIRCRLTGVDGTMLTAVVED</sequence>
<dbReference type="Gene3D" id="3.80.30.20">
    <property type="entry name" value="tm_1862 like domain"/>
    <property type="match status" value="1"/>
</dbReference>
<protein>
    <recommendedName>
        <fullName evidence="3">tRNA (N(6)-L-threonylcarbamoyladenosine(37)-C(2))-methylthiotransferase</fullName>
        <ecNumber evidence="3">2.8.4.5</ecNumber>
    </recommendedName>
    <alternativeName>
        <fullName evidence="10">tRNA-t(6)A37 methylthiotransferase</fullName>
    </alternativeName>
</protein>
<evidence type="ECO:0000256" key="12">
    <source>
        <dbReference type="SAM" id="MobiDB-lite"/>
    </source>
</evidence>
<dbReference type="STRING" id="414684.RC1_2196"/>
<dbReference type="OrthoDB" id="9805215at2"/>
<dbReference type="PROSITE" id="PS50926">
    <property type="entry name" value="TRAM"/>
    <property type="match status" value="1"/>
</dbReference>
<evidence type="ECO:0000313" key="16">
    <source>
        <dbReference type="EMBL" id="ACI99583.1"/>
    </source>
</evidence>
<evidence type="ECO:0000256" key="5">
    <source>
        <dbReference type="ARBA" id="ARBA00022679"/>
    </source>
</evidence>
<keyword evidence="17" id="KW-1185">Reference proteome</keyword>
<evidence type="ECO:0000256" key="4">
    <source>
        <dbReference type="ARBA" id="ARBA00022485"/>
    </source>
</evidence>
<dbReference type="SFLD" id="SFLDG01061">
    <property type="entry name" value="methylthiotransferase"/>
    <property type="match status" value="1"/>
</dbReference>
<feature type="compositionally biased region" description="Basic and acidic residues" evidence="12">
    <location>
        <begin position="1"/>
        <end position="32"/>
    </location>
</feature>
<evidence type="ECO:0000256" key="9">
    <source>
        <dbReference type="ARBA" id="ARBA00023014"/>
    </source>
</evidence>
<proteinExistence type="predicted"/>
<accession>B6IP81</accession>
<dbReference type="InterPro" id="IPR058240">
    <property type="entry name" value="rSAM_sf"/>
</dbReference>
<keyword evidence="6" id="KW-0949">S-adenosyl-L-methionine</keyword>
<dbReference type="InterPro" id="IPR020612">
    <property type="entry name" value="Methylthiotransferase_CS"/>
</dbReference>
<dbReference type="InterPro" id="IPR005839">
    <property type="entry name" value="Methylthiotransferase"/>
</dbReference>
<dbReference type="SMART" id="SM00729">
    <property type="entry name" value="Elp3"/>
    <property type="match status" value="1"/>
</dbReference>
<dbReference type="InterPro" id="IPR023404">
    <property type="entry name" value="rSAM_horseshoe"/>
</dbReference>
<evidence type="ECO:0000256" key="11">
    <source>
        <dbReference type="ARBA" id="ARBA00051661"/>
    </source>
</evidence>
<evidence type="ECO:0000256" key="7">
    <source>
        <dbReference type="ARBA" id="ARBA00022723"/>
    </source>
</evidence>
<dbReference type="InterPro" id="IPR013848">
    <property type="entry name" value="Methylthiotransferase_N"/>
</dbReference>
<evidence type="ECO:0000259" key="13">
    <source>
        <dbReference type="PROSITE" id="PS50926"/>
    </source>
</evidence>
<dbReference type="InterPro" id="IPR002792">
    <property type="entry name" value="TRAM_dom"/>
</dbReference>
<dbReference type="GO" id="GO:0035598">
    <property type="term" value="F:tRNA (N(6)-L-threonylcarbamoyladenosine(37)-C(2))-methylthiotransferase activity"/>
    <property type="evidence" value="ECO:0007669"/>
    <property type="project" value="UniProtKB-EC"/>
</dbReference>
<dbReference type="InterPro" id="IPR038135">
    <property type="entry name" value="Methylthiotransferase_N_sf"/>
</dbReference>
<dbReference type="Proteomes" id="UP000001591">
    <property type="component" value="Chromosome"/>
</dbReference>
<dbReference type="InterPro" id="IPR006638">
    <property type="entry name" value="Elp3/MiaA/NifB-like_rSAM"/>
</dbReference>
<reference evidence="16 17" key="1">
    <citation type="journal article" date="2010" name="BMC Genomics">
        <title>Metabolic flexibility revealed in the genome of the cyst-forming alpha-1 proteobacterium Rhodospirillum centenum.</title>
        <authorList>
            <person name="Lu Y.K."/>
            <person name="Marden J."/>
            <person name="Han M."/>
            <person name="Swingley W.D."/>
            <person name="Mastrian S.D."/>
            <person name="Chowdhury S.R."/>
            <person name="Hao J."/>
            <person name="Helmy T."/>
            <person name="Kim S."/>
            <person name="Kurdoglu A.A."/>
            <person name="Matthies H.J."/>
            <person name="Rollo D."/>
            <person name="Stothard P."/>
            <person name="Blankenship R.E."/>
            <person name="Bauer C.E."/>
            <person name="Touchman J.W."/>
        </authorList>
    </citation>
    <scope>NUCLEOTIDE SEQUENCE [LARGE SCALE GENOMIC DNA]</scope>
    <source>
        <strain evidence="17">ATCC 51521 / SW</strain>
    </source>
</reference>
<comment type="catalytic activity">
    <reaction evidence="11">
        <text>N(6)-L-threonylcarbamoyladenosine(37) in tRNA + (sulfur carrier)-SH + AH2 + 2 S-adenosyl-L-methionine = 2-methylsulfanyl-N(6)-L-threonylcarbamoyladenosine(37) in tRNA + (sulfur carrier)-H + 5'-deoxyadenosine + L-methionine + A + S-adenosyl-L-homocysteine + 2 H(+)</text>
        <dbReference type="Rhea" id="RHEA:37075"/>
        <dbReference type="Rhea" id="RHEA-COMP:10163"/>
        <dbReference type="Rhea" id="RHEA-COMP:11092"/>
        <dbReference type="Rhea" id="RHEA-COMP:14737"/>
        <dbReference type="Rhea" id="RHEA-COMP:14739"/>
        <dbReference type="ChEBI" id="CHEBI:13193"/>
        <dbReference type="ChEBI" id="CHEBI:15378"/>
        <dbReference type="ChEBI" id="CHEBI:17319"/>
        <dbReference type="ChEBI" id="CHEBI:17499"/>
        <dbReference type="ChEBI" id="CHEBI:29917"/>
        <dbReference type="ChEBI" id="CHEBI:57844"/>
        <dbReference type="ChEBI" id="CHEBI:57856"/>
        <dbReference type="ChEBI" id="CHEBI:59789"/>
        <dbReference type="ChEBI" id="CHEBI:64428"/>
        <dbReference type="ChEBI" id="CHEBI:74418"/>
        <dbReference type="ChEBI" id="CHEBI:74420"/>
        <dbReference type="EC" id="2.8.4.5"/>
    </reaction>
</comment>
<feature type="region of interest" description="Disordered" evidence="12">
    <location>
        <begin position="1"/>
        <end position="39"/>
    </location>
</feature>
<feature type="domain" description="TRAM" evidence="13">
    <location>
        <begin position="403"/>
        <end position="458"/>
    </location>
</feature>
<dbReference type="PANTHER" id="PTHR11918:SF45">
    <property type="entry name" value="THREONYLCARBAMOYLADENOSINE TRNA METHYLTHIOTRANSFERASE"/>
    <property type="match status" value="1"/>
</dbReference>
<dbReference type="CDD" id="cd01335">
    <property type="entry name" value="Radical_SAM"/>
    <property type="match status" value="1"/>
</dbReference>
<evidence type="ECO:0000313" key="17">
    <source>
        <dbReference type="Proteomes" id="UP000001591"/>
    </source>
</evidence>
<keyword evidence="5" id="KW-0808">Transferase</keyword>
<evidence type="ECO:0000259" key="15">
    <source>
        <dbReference type="PROSITE" id="PS51918"/>
    </source>
</evidence>
<dbReference type="PANTHER" id="PTHR11918">
    <property type="entry name" value="RADICAL SAM PROTEINS"/>
    <property type="match status" value="1"/>
</dbReference>
<keyword evidence="4" id="KW-0004">4Fe-4S</keyword>
<dbReference type="KEGG" id="rce:RC1_2196"/>
<dbReference type="Gene3D" id="3.40.50.12160">
    <property type="entry name" value="Methylthiotransferase, N-terminal domain"/>
    <property type="match status" value="1"/>
</dbReference>
<dbReference type="Pfam" id="PF04055">
    <property type="entry name" value="Radical_SAM"/>
    <property type="match status" value="1"/>
</dbReference>
<evidence type="ECO:0000256" key="1">
    <source>
        <dbReference type="ARBA" id="ARBA00001966"/>
    </source>
</evidence>
<evidence type="ECO:0000256" key="6">
    <source>
        <dbReference type="ARBA" id="ARBA00022691"/>
    </source>
</evidence>
<name>B6IP81_RHOCS</name>
<dbReference type="AlphaFoldDB" id="B6IP81"/>
<dbReference type="HOGENOM" id="CLU_018697_1_1_5"/>
<dbReference type="PROSITE" id="PS51918">
    <property type="entry name" value="RADICAL_SAM"/>
    <property type="match status" value="1"/>
</dbReference>
<dbReference type="PROSITE" id="PS51449">
    <property type="entry name" value="MTTASE_N"/>
    <property type="match status" value="1"/>
</dbReference>
<evidence type="ECO:0000256" key="3">
    <source>
        <dbReference type="ARBA" id="ARBA00013273"/>
    </source>
</evidence>
<organism evidence="16 17">
    <name type="scientific">Rhodospirillum centenum (strain ATCC 51521 / SW)</name>
    <dbReference type="NCBI Taxonomy" id="414684"/>
    <lineage>
        <taxon>Bacteria</taxon>
        <taxon>Pseudomonadati</taxon>
        <taxon>Pseudomonadota</taxon>
        <taxon>Alphaproteobacteria</taxon>
        <taxon>Rhodospirillales</taxon>
        <taxon>Rhodospirillaceae</taxon>
        <taxon>Rhodospirillum</taxon>
    </lineage>
</organism>
<keyword evidence="9" id="KW-0411">Iron-sulfur</keyword>
<dbReference type="InterPro" id="IPR006467">
    <property type="entry name" value="MiaB-like_bact"/>
</dbReference>
<dbReference type="EC" id="2.8.4.5" evidence="3"/>
<gene>
    <name evidence="16" type="ordered locus">RC1_2196</name>
</gene>
<dbReference type="PROSITE" id="PS01278">
    <property type="entry name" value="MTTASE_RADICAL"/>
    <property type="match status" value="1"/>
</dbReference>
<dbReference type="NCBIfam" id="TIGR00089">
    <property type="entry name" value="MiaB/RimO family radical SAM methylthiotransferase"/>
    <property type="match status" value="1"/>
</dbReference>
<dbReference type="GO" id="GO:0046872">
    <property type="term" value="F:metal ion binding"/>
    <property type="evidence" value="ECO:0007669"/>
    <property type="project" value="UniProtKB-KW"/>
</dbReference>
<evidence type="ECO:0000259" key="14">
    <source>
        <dbReference type="PROSITE" id="PS51449"/>
    </source>
</evidence>
<dbReference type="SFLD" id="SFLDG01082">
    <property type="entry name" value="B12-binding_domain_containing"/>
    <property type="match status" value="1"/>
</dbReference>
<feature type="domain" description="Radical SAM core" evidence="15">
    <location>
        <begin position="170"/>
        <end position="400"/>
    </location>
</feature>
<feature type="domain" description="MTTase N-terminal" evidence="14">
    <location>
        <begin position="42"/>
        <end position="145"/>
    </location>
</feature>
<dbReference type="SFLD" id="SFLDS00029">
    <property type="entry name" value="Radical_SAM"/>
    <property type="match status" value="1"/>
</dbReference>
<keyword evidence="7" id="KW-0479">Metal-binding</keyword>
<evidence type="ECO:0000256" key="8">
    <source>
        <dbReference type="ARBA" id="ARBA00023004"/>
    </source>
</evidence>
<dbReference type="GO" id="GO:0051539">
    <property type="term" value="F:4 iron, 4 sulfur cluster binding"/>
    <property type="evidence" value="ECO:0007669"/>
    <property type="project" value="UniProtKB-KW"/>
</dbReference>
<evidence type="ECO:0000256" key="2">
    <source>
        <dbReference type="ARBA" id="ARBA00002399"/>
    </source>
</evidence>
<dbReference type="Pfam" id="PF00919">
    <property type="entry name" value="UPF0004"/>
    <property type="match status" value="1"/>
</dbReference>
<dbReference type="NCBIfam" id="TIGR01579">
    <property type="entry name" value="MiaB-like-C"/>
    <property type="match status" value="1"/>
</dbReference>
<evidence type="ECO:0000256" key="10">
    <source>
        <dbReference type="ARBA" id="ARBA00031213"/>
    </source>
</evidence>
<dbReference type="InterPro" id="IPR007197">
    <property type="entry name" value="rSAM"/>
</dbReference>
<dbReference type="RefSeq" id="WP_012567368.1">
    <property type="nucleotide sequence ID" value="NC_011420.2"/>
</dbReference>
<comment type="function">
    <text evidence="2">Catalyzes the methylthiolation of N6-threonylcarbamoyladenosine (t(6)A), leading to the formation of 2-methylthio-N6-threonylcarbamoyladenosine (ms(2)t(6)A) at position 37 in tRNAs that read codons beginning with adenine.</text>
</comment>
<comment type="cofactor">
    <cofactor evidence="1">
        <name>[4Fe-4S] cluster</name>
        <dbReference type="ChEBI" id="CHEBI:49883"/>
    </cofactor>
</comment>
<dbReference type="eggNOG" id="COG0621">
    <property type="taxonomic scope" value="Bacteria"/>
</dbReference>